<comment type="caution">
    <text evidence="1">The sequence shown here is derived from an EMBL/GenBank/DDBJ whole genome shotgun (WGS) entry which is preliminary data.</text>
</comment>
<organism evidence="1 2">
    <name type="scientific">Blastopirellula marina</name>
    <dbReference type="NCBI Taxonomy" id="124"/>
    <lineage>
        <taxon>Bacteria</taxon>
        <taxon>Pseudomonadati</taxon>
        <taxon>Planctomycetota</taxon>
        <taxon>Planctomycetia</taxon>
        <taxon>Pirellulales</taxon>
        <taxon>Pirellulaceae</taxon>
        <taxon>Blastopirellula</taxon>
    </lineage>
</organism>
<reference evidence="1 2" key="1">
    <citation type="submission" date="2018-02" db="EMBL/GenBank/DDBJ databases">
        <title>Comparative genomes isolates from brazilian mangrove.</title>
        <authorList>
            <person name="Araujo J.E."/>
            <person name="Taketani R.G."/>
            <person name="Silva M.C.P."/>
            <person name="Loureco M.V."/>
            <person name="Andreote F.D."/>
        </authorList>
    </citation>
    <scope>NUCLEOTIDE SEQUENCE [LARGE SCALE GENOMIC DNA]</scope>
    <source>
        <strain evidence="1 2">NAP PRIS-MGV</strain>
    </source>
</reference>
<dbReference type="Proteomes" id="UP000239388">
    <property type="component" value="Unassembled WGS sequence"/>
</dbReference>
<gene>
    <name evidence="1" type="ORF">C5Y98_15560</name>
</gene>
<name>A0A2S8FN74_9BACT</name>
<proteinExistence type="predicted"/>
<dbReference type="AlphaFoldDB" id="A0A2S8FN74"/>
<evidence type="ECO:0000313" key="2">
    <source>
        <dbReference type="Proteomes" id="UP000239388"/>
    </source>
</evidence>
<accession>A0A2S8FN74</accession>
<protein>
    <submittedName>
        <fullName evidence="1">Uncharacterized protein</fullName>
    </submittedName>
</protein>
<evidence type="ECO:0000313" key="1">
    <source>
        <dbReference type="EMBL" id="PQO33655.1"/>
    </source>
</evidence>
<dbReference type="EMBL" id="PUIB01000017">
    <property type="protein sequence ID" value="PQO33655.1"/>
    <property type="molecule type" value="Genomic_DNA"/>
</dbReference>
<dbReference type="RefSeq" id="WP_105355291.1">
    <property type="nucleotide sequence ID" value="NZ_PUIB01000017.1"/>
</dbReference>
<sequence>MIEEVGSENLAPGQGALFTITRAKRMNDTTMSVNTSTIGIDPSAVGPETADLVVVFNDGKWTVDPTLSNQP</sequence>